<name>A0ACB8UYS8_9EURO</name>
<evidence type="ECO:0000313" key="1">
    <source>
        <dbReference type="EMBL" id="KAI2388166.1"/>
    </source>
</evidence>
<comment type="caution">
    <text evidence="1">The sequence shown here is derived from an EMBL/GenBank/DDBJ whole genome shotgun (WGS) entry which is preliminary data.</text>
</comment>
<organism evidence="1">
    <name type="scientific">Ophidiomyces ophidiicola</name>
    <dbReference type="NCBI Taxonomy" id="1387563"/>
    <lineage>
        <taxon>Eukaryota</taxon>
        <taxon>Fungi</taxon>
        <taxon>Dikarya</taxon>
        <taxon>Ascomycota</taxon>
        <taxon>Pezizomycotina</taxon>
        <taxon>Eurotiomycetes</taxon>
        <taxon>Eurotiomycetidae</taxon>
        <taxon>Onygenales</taxon>
        <taxon>Onygenaceae</taxon>
        <taxon>Ophidiomyces</taxon>
    </lineage>
</organism>
<reference evidence="1" key="1">
    <citation type="journal article" date="2022" name="bioRxiv">
        <title>Population genetic analysis of Ophidiomyces ophidiicola, the causative agent of snake fungal disease, indicates recent introductions to the USA.</title>
        <authorList>
            <person name="Ladner J.T."/>
            <person name="Palmer J.M."/>
            <person name="Ettinger C.L."/>
            <person name="Stajich J.E."/>
            <person name="Farrell T.M."/>
            <person name="Glorioso B.M."/>
            <person name="Lawson B."/>
            <person name="Price S.J."/>
            <person name="Stengle A.G."/>
            <person name="Grear D.A."/>
            <person name="Lorch J.M."/>
        </authorList>
    </citation>
    <scope>NUCLEOTIDE SEQUENCE</scope>
    <source>
        <strain evidence="1">NWHC 24266-5</strain>
    </source>
</reference>
<proteinExistence type="predicted"/>
<accession>A0ACB8UYS8</accession>
<dbReference type="EMBL" id="JALBCA010000033">
    <property type="protein sequence ID" value="KAI2388166.1"/>
    <property type="molecule type" value="Genomic_DNA"/>
</dbReference>
<sequence>MRILPLLRGRTVTLEEALLEDDHILHHLEHPKKKEKFWELLGTHKSDIEEAVKFHLRIEGCCVTEEKEWQSGSFNVVIPVILSPPSEERVMIRTPLPYKIGGELNPGNVEKLRGEVATYIWIHENCPTVPIPTLHGFAFLDGTTPSLRSHLAYLLPNIFNGTQIVPYLQAHSRLPASCPYVKLKHLSPIKTGYMIISYVKTGRILSGDWKSILHDTSRRRTLFNDLGRIMVALNSIPLPRIGSLSMNNDGVIDVTNRPLTLRLHTMENEGIPIIPRDSTYESIEPYLLDFLQCHDNRIHYQPNAVHDHNDGIMQCSSLVMMRGVMHQYLSRQHRNGPFLLTLTDLHASNIFVDEDWHITSLIDLEWACSFPVEMQIPPYWITCQAIDLMGSKEQLEEFTAVITEFMDTFEEQEKMFRGADATQAKIMKNCWENGSYWYFLAVHSPKGLWRVFRDHIQRCFCEEHLTEPLFDHIVAPYWAVGTQELIKKKVADDVEYHKQAEDAIWGR</sequence>
<gene>
    <name evidence="1" type="ORF">LOY88_002757</name>
</gene>
<protein>
    <submittedName>
        <fullName evidence="1">Uncharacterized protein</fullName>
    </submittedName>
</protein>